<dbReference type="AlphaFoldDB" id="A0A414BQ73"/>
<dbReference type="PANTHER" id="PTHR13693">
    <property type="entry name" value="CLASS II AMINOTRANSFERASE/8-AMINO-7-OXONONANOATE SYNTHASE"/>
    <property type="match status" value="1"/>
</dbReference>
<dbReference type="PROSITE" id="PS00599">
    <property type="entry name" value="AA_TRANSFER_CLASS_2"/>
    <property type="match status" value="1"/>
</dbReference>
<keyword evidence="4 5" id="KW-0663">Pyridoxal phosphate</keyword>
<evidence type="ECO:0000256" key="1">
    <source>
        <dbReference type="ARBA" id="ARBA00001933"/>
    </source>
</evidence>
<comment type="pathway">
    <text evidence="2">Lipid metabolism.</text>
</comment>
<dbReference type="InterPro" id="IPR004839">
    <property type="entry name" value="Aminotransferase_I/II_large"/>
</dbReference>
<accession>A0A414BQ73</accession>
<comment type="cofactor">
    <cofactor evidence="1 5">
        <name>pyridoxal 5'-phosphate</name>
        <dbReference type="ChEBI" id="CHEBI:597326"/>
    </cofactor>
</comment>
<proteinExistence type="inferred from homology"/>
<dbReference type="GO" id="GO:0030170">
    <property type="term" value="F:pyridoxal phosphate binding"/>
    <property type="evidence" value="ECO:0007669"/>
    <property type="project" value="InterPro"/>
</dbReference>
<protein>
    <submittedName>
        <fullName evidence="7">Aminotransferase class I/II-fold pyridoxal phosphate-dependent enzyme</fullName>
    </submittedName>
</protein>
<reference evidence="7 8" key="1">
    <citation type="submission" date="2018-08" db="EMBL/GenBank/DDBJ databases">
        <title>A genome reference for cultivated species of the human gut microbiota.</title>
        <authorList>
            <person name="Zou Y."/>
            <person name="Xue W."/>
            <person name="Luo G."/>
        </authorList>
    </citation>
    <scope>NUCLEOTIDE SEQUENCE [LARGE SCALE GENOMIC DNA]</scope>
    <source>
        <strain evidence="7 8">AM34-17</strain>
    </source>
</reference>
<feature type="domain" description="Aminotransferase class I/classII large" evidence="6">
    <location>
        <begin position="65"/>
        <end position="404"/>
    </location>
</feature>
<dbReference type="InterPro" id="IPR015421">
    <property type="entry name" value="PyrdxlP-dep_Trfase_major"/>
</dbReference>
<dbReference type="SUPFAM" id="SSF53383">
    <property type="entry name" value="PLP-dependent transferases"/>
    <property type="match status" value="1"/>
</dbReference>
<evidence type="ECO:0000256" key="3">
    <source>
        <dbReference type="ARBA" id="ARBA00022679"/>
    </source>
</evidence>
<organism evidence="7 8">
    <name type="scientific">Parabacteroides merdae</name>
    <dbReference type="NCBI Taxonomy" id="46503"/>
    <lineage>
        <taxon>Bacteria</taxon>
        <taxon>Pseudomonadati</taxon>
        <taxon>Bacteroidota</taxon>
        <taxon>Bacteroidia</taxon>
        <taxon>Bacteroidales</taxon>
        <taxon>Tannerellaceae</taxon>
        <taxon>Parabacteroides</taxon>
    </lineage>
</organism>
<dbReference type="CDD" id="cd06454">
    <property type="entry name" value="KBL_like"/>
    <property type="match status" value="1"/>
</dbReference>
<evidence type="ECO:0000259" key="6">
    <source>
        <dbReference type="Pfam" id="PF00155"/>
    </source>
</evidence>
<dbReference type="EMBL" id="QSII01000053">
    <property type="protein sequence ID" value="RHC78005.1"/>
    <property type="molecule type" value="Genomic_DNA"/>
</dbReference>
<dbReference type="RefSeq" id="WP_122205156.1">
    <property type="nucleotide sequence ID" value="NZ_QSII01000053.1"/>
</dbReference>
<gene>
    <name evidence="7" type="ORF">DW828_19930</name>
</gene>
<dbReference type="InterPro" id="IPR015422">
    <property type="entry name" value="PyrdxlP-dep_Trfase_small"/>
</dbReference>
<dbReference type="Pfam" id="PF00155">
    <property type="entry name" value="Aminotran_1_2"/>
    <property type="match status" value="1"/>
</dbReference>
<name>A0A414BQ73_9BACT</name>
<dbReference type="InterPro" id="IPR050087">
    <property type="entry name" value="AON_synthase_class-II"/>
</dbReference>
<evidence type="ECO:0000256" key="4">
    <source>
        <dbReference type="ARBA" id="ARBA00022898"/>
    </source>
</evidence>
<dbReference type="Gene3D" id="3.90.1150.10">
    <property type="entry name" value="Aspartate Aminotransferase, domain 1"/>
    <property type="match status" value="1"/>
</dbReference>
<dbReference type="GO" id="GO:0008483">
    <property type="term" value="F:transaminase activity"/>
    <property type="evidence" value="ECO:0007669"/>
    <property type="project" value="UniProtKB-KW"/>
</dbReference>
<evidence type="ECO:0000313" key="7">
    <source>
        <dbReference type="EMBL" id="RHC78005.1"/>
    </source>
</evidence>
<keyword evidence="3 7" id="KW-0808">Transferase</keyword>
<evidence type="ECO:0000256" key="2">
    <source>
        <dbReference type="ARBA" id="ARBA00005189"/>
    </source>
</evidence>
<dbReference type="InterPro" id="IPR001917">
    <property type="entry name" value="Aminotrans_II_pyridoxalP_BS"/>
</dbReference>
<dbReference type="Gene3D" id="3.40.640.10">
    <property type="entry name" value="Type I PLP-dependent aspartate aminotransferase-like (Major domain)"/>
    <property type="match status" value="1"/>
</dbReference>
<evidence type="ECO:0000256" key="5">
    <source>
        <dbReference type="RuleBase" id="RU003693"/>
    </source>
</evidence>
<comment type="caution">
    <text evidence="7">The sequence shown here is derived from an EMBL/GenBank/DDBJ whole genome shotgun (WGS) entry which is preliminary data.</text>
</comment>
<dbReference type="InterPro" id="IPR015424">
    <property type="entry name" value="PyrdxlP-dep_Trfase"/>
</dbReference>
<sequence>MMKEKYSLKDFRAINGMNFIERAKHFQLYIDQLDKNYHQPYYTQSINGINSKMVAIDNYTQEKQEVIAFVSNDYLGMSKNPETISAGIEAIKKYGTGACAAPIIGGYLDIHKQLEIKLANFLCYEDAYIFSSGFGTNAGVLGALMGKNDIALTDSFIHASVYDGLHETNIKSIGHNDLKYLEMTLKTVKDKYDTKLVIIDGVYSQNGDLGLLPEYLEICHKYGAQLMVDDAHGIGVFGENGRGTTEYYNILGQVDILTGTLSKSFGCVGGFVAASKEVIQYLKYYSRTSTFSAAPTPQVTASVIKAIDIIMEKPEIRQKLWHNTNYMKRRLLENGYDIKDTVSPIFPIMVRDNYLVKELALMLMQRGYYAVGICYPAVSNNEARIRASVLATHSENDIDGFVNAMNEINEKLHFKEFSSRKNKLKS</sequence>
<evidence type="ECO:0000313" key="8">
    <source>
        <dbReference type="Proteomes" id="UP000286260"/>
    </source>
</evidence>
<dbReference type="Proteomes" id="UP000286260">
    <property type="component" value="Unassembled WGS sequence"/>
</dbReference>
<comment type="similarity">
    <text evidence="5">Belongs to the class-II pyridoxal-phosphate-dependent aminotransferase family.</text>
</comment>
<keyword evidence="7" id="KW-0032">Aminotransferase</keyword>